<reference evidence="12 13" key="1">
    <citation type="submission" date="2024-07" db="EMBL/GenBank/DDBJ databases">
        <title>Section-level genome sequencing and comparative genomics of Aspergillus sections Usti and Cavernicolus.</title>
        <authorList>
            <consortium name="Lawrence Berkeley National Laboratory"/>
            <person name="Nybo J.L."/>
            <person name="Vesth T.C."/>
            <person name="Theobald S."/>
            <person name="Frisvad J.C."/>
            <person name="Larsen T.O."/>
            <person name="Kjaerboelling I."/>
            <person name="Rothschild-Mancinelli K."/>
            <person name="Lyhne E.K."/>
            <person name="Kogle M.E."/>
            <person name="Barry K."/>
            <person name="Clum A."/>
            <person name="Na H."/>
            <person name="Ledsgaard L."/>
            <person name="Lin J."/>
            <person name="Lipzen A."/>
            <person name="Kuo A."/>
            <person name="Riley R."/>
            <person name="Mondo S."/>
            <person name="Labutti K."/>
            <person name="Haridas S."/>
            <person name="Pangalinan J."/>
            <person name="Salamov A.A."/>
            <person name="Simmons B.A."/>
            <person name="Magnuson J.K."/>
            <person name="Chen J."/>
            <person name="Drula E."/>
            <person name="Henrissat B."/>
            <person name="Wiebenga A."/>
            <person name="Lubbers R.J."/>
            <person name="Gomes A.C."/>
            <person name="Macurrencykelacurrency M.R."/>
            <person name="Stajich J."/>
            <person name="Grigoriev I.V."/>
            <person name="Mortensen U.H."/>
            <person name="De Vries R.P."/>
            <person name="Baker S.E."/>
            <person name="Andersen M.R."/>
        </authorList>
    </citation>
    <scope>NUCLEOTIDE SEQUENCE [LARGE SCALE GENOMIC DNA]</scope>
    <source>
        <strain evidence="12 13">CBS 449.75</strain>
    </source>
</reference>
<feature type="region of interest" description="Disordered" evidence="9">
    <location>
        <begin position="1671"/>
        <end position="1693"/>
    </location>
</feature>
<evidence type="ECO:0000259" key="11">
    <source>
        <dbReference type="PROSITE" id="PS51194"/>
    </source>
</evidence>
<dbReference type="InterPro" id="IPR013761">
    <property type="entry name" value="SAM/pointed_sf"/>
</dbReference>
<dbReference type="Proteomes" id="UP001610432">
    <property type="component" value="Unassembled WGS sequence"/>
</dbReference>
<dbReference type="InterPro" id="IPR014001">
    <property type="entry name" value="Helicase_ATP-bd"/>
</dbReference>
<feature type="compositionally biased region" description="Polar residues" evidence="9">
    <location>
        <begin position="689"/>
        <end position="701"/>
    </location>
</feature>
<dbReference type="InterPro" id="IPR001650">
    <property type="entry name" value="Helicase_C-like"/>
</dbReference>
<feature type="region of interest" description="Disordered" evidence="9">
    <location>
        <begin position="176"/>
        <end position="202"/>
    </location>
</feature>
<dbReference type="PROSITE" id="PS51192">
    <property type="entry name" value="HELICASE_ATP_BIND_1"/>
    <property type="match status" value="1"/>
</dbReference>
<evidence type="ECO:0000256" key="2">
    <source>
        <dbReference type="ARBA" id="ARBA00007025"/>
    </source>
</evidence>
<dbReference type="InterPro" id="IPR027417">
    <property type="entry name" value="P-loop_NTPase"/>
</dbReference>
<dbReference type="Gene3D" id="3.40.50.10810">
    <property type="entry name" value="Tandem AAA-ATPase domain"/>
    <property type="match status" value="1"/>
</dbReference>
<dbReference type="SMART" id="SM00490">
    <property type="entry name" value="HELICc"/>
    <property type="match status" value="1"/>
</dbReference>
<comment type="subcellular location">
    <subcellularLocation>
        <location evidence="1">Nucleus</location>
    </subcellularLocation>
</comment>
<evidence type="ECO:0000256" key="7">
    <source>
        <dbReference type="ARBA" id="ARBA00023125"/>
    </source>
</evidence>
<evidence type="ECO:0000256" key="9">
    <source>
        <dbReference type="SAM" id="MobiDB-lite"/>
    </source>
</evidence>
<comment type="caution">
    <text evidence="12">The sequence shown here is derived from an EMBL/GenBank/DDBJ whole genome shotgun (WGS) entry which is preliminary data.</text>
</comment>
<dbReference type="InterPro" id="IPR038718">
    <property type="entry name" value="SNF2-like_sf"/>
</dbReference>
<feature type="region of interest" description="Disordered" evidence="9">
    <location>
        <begin position="541"/>
        <end position="567"/>
    </location>
</feature>
<evidence type="ECO:0000313" key="13">
    <source>
        <dbReference type="Proteomes" id="UP001610432"/>
    </source>
</evidence>
<feature type="region of interest" description="Disordered" evidence="9">
    <location>
        <begin position="101"/>
        <end position="138"/>
    </location>
</feature>
<organism evidence="12 13">
    <name type="scientific">Aspergillus lucknowensis</name>
    <dbReference type="NCBI Taxonomy" id="176173"/>
    <lineage>
        <taxon>Eukaryota</taxon>
        <taxon>Fungi</taxon>
        <taxon>Dikarya</taxon>
        <taxon>Ascomycota</taxon>
        <taxon>Pezizomycotina</taxon>
        <taxon>Eurotiomycetes</taxon>
        <taxon>Eurotiomycetidae</taxon>
        <taxon>Eurotiales</taxon>
        <taxon>Aspergillaceae</taxon>
        <taxon>Aspergillus</taxon>
        <taxon>Aspergillus subgen. Nidulantes</taxon>
    </lineage>
</organism>
<feature type="compositionally biased region" description="Basic and acidic residues" evidence="9">
    <location>
        <begin position="188"/>
        <end position="202"/>
    </location>
</feature>
<accession>A0ABR4LM86</accession>
<evidence type="ECO:0000256" key="8">
    <source>
        <dbReference type="ARBA" id="ARBA00023242"/>
    </source>
</evidence>
<dbReference type="Pfam" id="PF00176">
    <property type="entry name" value="SNF2-rel_dom"/>
    <property type="match status" value="1"/>
</dbReference>
<protein>
    <submittedName>
        <fullName evidence="12">P-loop containing nucleoside triphosphate hydrolase protein</fullName>
    </submittedName>
</protein>
<evidence type="ECO:0000256" key="4">
    <source>
        <dbReference type="ARBA" id="ARBA00022801"/>
    </source>
</evidence>
<feature type="region of interest" description="Disordered" evidence="9">
    <location>
        <begin position="650"/>
        <end position="701"/>
    </location>
</feature>
<keyword evidence="4 12" id="KW-0378">Hydrolase</keyword>
<keyword evidence="5" id="KW-0347">Helicase</keyword>
<feature type="compositionally biased region" description="Polar residues" evidence="9">
    <location>
        <begin position="101"/>
        <end position="131"/>
    </location>
</feature>
<name>A0ABR4LM86_9EURO</name>
<feature type="region of interest" description="Disordered" evidence="9">
    <location>
        <begin position="1542"/>
        <end position="1562"/>
    </location>
</feature>
<dbReference type="EMBL" id="JBFXLQ010000030">
    <property type="protein sequence ID" value="KAL2865644.1"/>
    <property type="molecule type" value="Genomic_DNA"/>
</dbReference>
<keyword evidence="7" id="KW-0238">DNA-binding</keyword>
<dbReference type="SUPFAM" id="SSF47769">
    <property type="entry name" value="SAM/Pointed domain"/>
    <property type="match status" value="1"/>
</dbReference>
<feature type="domain" description="Helicase ATP-binding" evidence="10">
    <location>
        <begin position="946"/>
        <end position="1149"/>
    </location>
</feature>
<dbReference type="Gene3D" id="1.10.150.50">
    <property type="entry name" value="Transcription Factor, Ets-1"/>
    <property type="match status" value="1"/>
</dbReference>
<feature type="compositionally biased region" description="Basic and acidic residues" evidence="9">
    <location>
        <begin position="228"/>
        <end position="243"/>
    </location>
</feature>
<dbReference type="SUPFAM" id="SSF52540">
    <property type="entry name" value="P-loop containing nucleoside triphosphate hydrolases"/>
    <property type="match status" value="2"/>
</dbReference>
<dbReference type="PANTHER" id="PTHR45797">
    <property type="entry name" value="RAD54-LIKE"/>
    <property type="match status" value="1"/>
</dbReference>
<evidence type="ECO:0000259" key="10">
    <source>
        <dbReference type="PROSITE" id="PS51192"/>
    </source>
</evidence>
<dbReference type="InterPro" id="IPR056026">
    <property type="entry name" value="DUF7607"/>
</dbReference>
<feature type="region of interest" description="Disordered" evidence="9">
    <location>
        <begin position="589"/>
        <end position="611"/>
    </location>
</feature>
<dbReference type="InterPro" id="IPR000330">
    <property type="entry name" value="SNF2_N"/>
</dbReference>
<dbReference type="InterPro" id="IPR049730">
    <property type="entry name" value="SNF2/RAD54-like_C"/>
</dbReference>
<keyword evidence="13" id="KW-1185">Reference proteome</keyword>
<gene>
    <name evidence="12" type="ORF">BJX67DRAFT_169185</name>
</gene>
<dbReference type="GeneID" id="98140141"/>
<dbReference type="RefSeq" id="XP_070884623.1">
    <property type="nucleotide sequence ID" value="XM_071025069.1"/>
</dbReference>
<feature type="region of interest" description="Disordered" evidence="9">
    <location>
        <begin position="228"/>
        <end position="248"/>
    </location>
</feature>
<evidence type="ECO:0000256" key="5">
    <source>
        <dbReference type="ARBA" id="ARBA00022806"/>
    </source>
</evidence>
<feature type="domain" description="Helicase C-terminal" evidence="11">
    <location>
        <begin position="1327"/>
        <end position="1489"/>
    </location>
</feature>
<dbReference type="PANTHER" id="PTHR45797:SF1">
    <property type="entry name" value="HELICASE ARIP4"/>
    <property type="match status" value="1"/>
</dbReference>
<evidence type="ECO:0000313" key="12">
    <source>
        <dbReference type="EMBL" id="KAL2865644.1"/>
    </source>
</evidence>
<dbReference type="CDD" id="cd18793">
    <property type="entry name" value="SF2_C_SNF"/>
    <property type="match status" value="1"/>
</dbReference>
<dbReference type="PROSITE" id="PS51194">
    <property type="entry name" value="HELICASE_CTER"/>
    <property type="match status" value="1"/>
</dbReference>
<evidence type="ECO:0000256" key="3">
    <source>
        <dbReference type="ARBA" id="ARBA00022741"/>
    </source>
</evidence>
<evidence type="ECO:0000256" key="1">
    <source>
        <dbReference type="ARBA" id="ARBA00004123"/>
    </source>
</evidence>
<dbReference type="SMART" id="SM00487">
    <property type="entry name" value="DEXDc"/>
    <property type="match status" value="1"/>
</dbReference>
<sequence length="1693" mass="190789">MSSNANDPLDWTVDEVVNFLCHNPQTPWSHSSSRVPRPDPTSFEVSLRENFVTGEILLRDVDKNALRDDLGLRALGHRSCIMLAIRYLQLQSLKFQQSIAHNPSLTSPSPVPRPSQTQDTTPRPSPVQRTSPVLPDGFRGMESTAAALISSPHRPPIIPTIADSLSRDATENARNIDQDESQAGPDTFAHDPASKKLEFGGARPQEHIVIDSLGRKRRRLDLTFSAEPRSHELSTEKSEKTSTSKDWYMGPDVLTPGRVFYSSQQGEEDEQTFTMICRKLPTAQRLFVKRRLDYFFRQPPIQLPPSEGNYQQAVVPYNPSIVKSSSDRFFTLYAVKEGGVRVTKERVDDWPQLKLQYEANGEASIYDDAIKPSDPFSCLLQKYPVQEDLGDAYPLYGDSGSDGEFDEQTLEEMEEERNELRPSRQVKLGPVEMESILQECISCYEKDWRQTRMPKEEYKARNIWLAARRGNCVNQEIKALTKDISLLESRLQKLKDELRKTAFSTEAELRTQCQCLEYTVFQIQKQLWRVSILGWEICPPKVPAPPKPQPKTRRHSGDEESLDSESDYISSGSLDDFIVDDIDNHQVPHIQSHASSSSSDGDDDIISVSGTRRRTRKRVPIVLASRSASPPNTVWETSDVIDLTVETPEPDDLRIETPPLNPVEMAKPKIPSGRVGESMSPPPALGSPGYNTQVKTENTSRSLPKLSDMDEIMLLDWELIEERQDRGRLLAKLIGCLSDEERRRLGEYIPEYQFSALKRLTRRALNSLSRGSSTVPGMKPIESSVIMRTASFYISWVRCVHLGLVGIRQKFVTKALKDLDGGGFGTYYDALIKRLKRSQTWIQKREPVDSVDESEPSHTPHKKRKREVKESQAAKMTQASAQLRVAQQEEQRKKLERRLERTGISNDNPSHQAISFKDPAIYLDPHIGLRVKSHQLNGIRFMWRELVEDKDQQGCLLAHTMGLGKTMQVISLLTTISQAATSNDPEIRKQIPEAFRRSQTLILCPSSLIENWHEEFLMWSPENSPIGLVRRVSANDALSVRLKEVSDWDQEGGVLLISYNIFRSWIINNATGKRPPPLSDAQHESVRKWLLDGPNIIVADEAHKMKNPSSAISVAAMQFRSKSRVALTGSPLANNLGDYYTMVNWIADGYLGSLVQFKALYIEPIEQGLFVDSTYTERRKSLVKLQVLKRILEPKINRADITVLEGDLPPKVEFVLTVPLTNLQREVYDSYAGFVLQGRTDDVGQAQLWSWLAVIGLCCNHPACFREKLLSRANDAARRMGDAEQIETVPGDEPITQVGLPDLATLVARQEQLFAKVPDIKAVELSARAEIMNHIVDESIGAGDKVLIFSQSLPTLNYIEHVMKASNRNYSRLDGQTPIAGRQAATKQFNQGDQQQVYLISTRAGGLGLNIPGANRVIIFDFSFSPVWEEQAVGRAYRLGQQKPVFVYRFIAGGTFEEIIHHKAIFKTQLSVRVVDKKNPVRFAQKKPGDYLFPAKPVRQEDTSEFIGKDPLVLDKILQVDMHKEERLIRGITLTQTFHKEDNDKLTEEEKKSVQEEYDDENLKRTDPEAYYKKIAHKQFQQMQMQNQRPYHSHPPFPNSVAHGAHPPPHIPQSAHNFGPPALGPDMIMYKPPLNVDTNSAARPSFLAHAQAPLPAYAPNILAPHVNTAAVSEQRAGPAGEQMPPSEPGGLET</sequence>
<keyword evidence="6" id="KW-0067">ATP-binding</keyword>
<dbReference type="Pfam" id="PF24580">
    <property type="entry name" value="DUF7607"/>
    <property type="match status" value="1"/>
</dbReference>
<keyword evidence="3" id="KW-0547">Nucleotide-binding</keyword>
<dbReference type="CDD" id="cd18007">
    <property type="entry name" value="DEXHc_ATRX-like"/>
    <property type="match status" value="1"/>
</dbReference>
<dbReference type="InterPro" id="IPR044574">
    <property type="entry name" value="ARIP4-like"/>
</dbReference>
<dbReference type="Pfam" id="PF00271">
    <property type="entry name" value="Helicase_C"/>
    <property type="match status" value="1"/>
</dbReference>
<dbReference type="GO" id="GO:0016787">
    <property type="term" value="F:hydrolase activity"/>
    <property type="evidence" value="ECO:0007669"/>
    <property type="project" value="UniProtKB-KW"/>
</dbReference>
<proteinExistence type="inferred from homology"/>
<comment type="similarity">
    <text evidence="2">Belongs to the SNF2/RAD54 helicase family.</text>
</comment>
<evidence type="ECO:0000256" key="6">
    <source>
        <dbReference type="ARBA" id="ARBA00022840"/>
    </source>
</evidence>
<feature type="region of interest" description="Disordered" evidence="9">
    <location>
        <begin position="845"/>
        <end position="892"/>
    </location>
</feature>
<dbReference type="Gene3D" id="3.40.50.300">
    <property type="entry name" value="P-loop containing nucleotide triphosphate hydrolases"/>
    <property type="match status" value="1"/>
</dbReference>
<keyword evidence="8" id="KW-0539">Nucleus</keyword>